<evidence type="ECO:0000313" key="1">
    <source>
        <dbReference type="EMBL" id="PKI47484.1"/>
    </source>
</evidence>
<reference evidence="1 2" key="1">
    <citation type="submission" date="2017-11" db="EMBL/GenBank/DDBJ databases">
        <title>De-novo sequencing of pomegranate (Punica granatum L.) genome.</title>
        <authorList>
            <person name="Akparov Z."/>
            <person name="Amiraslanov A."/>
            <person name="Hajiyeva S."/>
            <person name="Abbasov M."/>
            <person name="Kaur K."/>
            <person name="Hamwieh A."/>
            <person name="Solovyev V."/>
            <person name="Salamov A."/>
            <person name="Braich B."/>
            <person name="Kosarev P."/>
            <person name="Mahmoud A."/>
            <person name="Hajiyev E."/>
            <person name="Babayeva S."/>
            <person name="Izzatullayeva V."/>
            <person name="Mammadov A."/>
            <person name="Mammadov A."/>
            <person name="Sharifova S."/>
            <person name="Ojaghi J."/>
            <person name="Eynullazada K."/>
            <person name="Bayramov B."/>
            <person name="Abdulazimova A."/>
            <person name="Shahmuradov I."/>
        </authorList>
    </citation>
    <scope>NUCLEOTIDE SEQUENCE [LARGE SCALE GENOMIC DNA]</scope>
    <source>
        <strain evidence="2">cv. AG2017</strain>
        <tissue evidence="1">Leaf</tissue>
    </source>
</reference>
<evidence type="ECO:0000313" key="2">
    <source>
        <dbReference type="Proteomes" id="UP000233551"/>
    </source>
</evidence>
<evidence type="ECO:0008006" key="3">
    <source>
        <dbReference type="Google" id="ProtNLM"/>
    </source>
</evidence>
<dbReference type="PANTHER" id="PTHR37610:SF97">
    <property type="entry name" value="RETROTRANSPOSON GAG DOMAIN-CONTAINING PROTEIN"/>
    <property type="match status" value="1"/>
</dbReference>
<dbReference type="AlphaFoldDB" id="A0A2I0IU22"/>
<accession>A0A2I0IU22</accession>
<proteinExistence type="predicted"/>
<dbReference type="EMBL" id="PGOL01002496">
    <property type="protein sequence ID" value="PKI47484.1"/>
    <property type="molecule type" value="Genomic_DNA"/>
</dbReference>
<name>A0A2I0IU22_PUNGR</name>
<keyword evidence="2" id="KW-1185">Reference proteome</keyword>
<comment type="caution">
    <text evidence="1">The sequence shown here is derived from an EMBL/GenBank/DDBJ whole genome shotgun (WGS) entry which is preliminary data.</text>
</comment>
<sequence length="136" mass="15094">MTIALTVKGKLGFIEGRVLKRPAGDSNLEKWEMCNSLVLASILNGLEKNLQPSVAYATDVKPLWDNLKERCSQRKEMRIYQLKSDICMYRQGRGEDRVSRRTVGQGELRGGILPMAGGIFGIGLSGFGCRLGRYLA</sequence>
<organism evidence="1 2">
    <name type="scientific">Punica granatum</name>
    <name type="common">Pomegranate</name>
    <dbReference type="NCBI Taxonomy" id="22663"/>
    <lineage>
        <taxon>Eukaryota</taxon>
        <taxon>Viridiplantae</taxon>
        <taxon>Streptophyta</taxon>
        <taxon>Embryophyta</taxon>
        <taxon>Tracheophyta</taxon>
        <taxon>Spermatophyta</taxon>
        <taxon>Magnoliopsida</taxon>
        <taxon>eudicotyledons</taxon>
        <taxon>Gunneridae</taxon>
        <taxon>Pentapetalae</taxon>
        <taxon>rosids</taxon>
        <taxon>malvids</taxon>
        <taxon>Myrtales</taxon>
        <taxon>Lythraceae</taxon>
        <taxon>Punica</taxon>
    </lineage>
</organism>
<dbReference type="PANTHER" id="PTHR37610">
    <property type="entry name" value="CCHC-TYPE DOMAIN-CONTAINING PROTEIN"/>
    <property type="match status" value="1"/>
</dbReference>
<protein>
    <recommendedName>
        <fullName evidence="3">Retrotransposon Copia-like N-terminal domain-containing protein</fullName>
    </recommendedName>
</protein>
<gene>
    <name evidence="1" type="ORF">CRG98_032074</name>
</gene>
<dbReference type="Proteomes" id="UP000233551">
    <property type="component" value="Unassembled WGS sequence"/>
</dbReference>